<dbReference type="KEGG" id="gsb:GSUB_05335"/>
<dbReference type="AlphaFoldDB" id="A0A0B5FNC5"/>
<dbReference type="STRING" id="483547.GSUB_05335"/>
<dbReference type="HOGENOM" id="CLU_1341657_0_0_7"/>
<evidence type="ECO:0000313" key="1">
    <source>
        <dbReference type="EMBL" id="AJF06104.1"/>
    </source>
</evidence>
<accession>A0A0B5FNC5</accession>
<keyword evidence="2" id="KW-1185">Reference proteome</keyword>
<sequence>MINKRQALEQIGRLKDELRDQLIEDEELRHIFLGLHRPEQQIADISERINSGCVEGATEYGLKSYFSLLLAETLLYDDEAHFDIARYSTLLAGAAQAKIIYSSETMIGRTYAPLADYAVQVQRERSRGGRNSRGEEVDRETRNRLIVEEYDRLFSAGRLENKTHNQIALIIKNKIAPTLRDEAPGQEKFGPKTYLRTLKAHGKF</sequence>
<proteinExistence type="predicted"/>
<reference evidence="1 2" key="1">
    <citation type="journal article" date="2015" name="Genome Announc.">
        <title>Genomes of Geoalkalibacter ferrihydriticus Z-0531T and Geoalkalibacter subterraneus Red1T, Two Haloalkaliphilic Metal-Reducing Deltaproteobacteria.</title>
        <authorList>
            <person name="Badalamenti J.P."/>
            <person name="Krajmalnik-Brown R."/>
            <person name="Torres C.I."/>
            <person name="Bond D.R."/>
        </authorList>
    </citation>
    <scope>NUCLEOTIDE SEQUENCE [LARGE SCALE GENOMIC DNA]</scope>
    <source>
        <strain evidence="1 2">Red1</strain>
    </source>
</reference>
<name>A0A0B5FNC5_9BACT</name>
<dbReference type="EMBL" id="CP010311">
    <property type="protein sequence ID" value="AJF06104.1"/>
    <property type="molecule type" value="Genomic_DNA"/>
</dbReference>
<protein>
    <submittedName>
        <fullName evidence="1">Uncharacterized protein</fullName>
    </submittedName>
</protein>
<dbReference type="RefSeq" id="WP_040199588.1">
    <property type="nucleotide sequence ID" value="NZ_CP010311.1"/>
</dbReference>
<organism evidence="1 2">
    <name type="scientific">Geoalkalibacter subterraneus</name>
    <dbReference type="NCBI Taxonomy" id="483547"/>
    <lineage>
        <taxon>Bacteria</taxon>
        <taxon>Pseudomonadati</taxon>
        <taxon>Thermodesulfobacteriota</taxon>
        <taxon>Desulfuromonadia</taxon>
        <taxon>Desulfuromonadales</taxon>
        <taxon>Geoalkalibacteraceae</taxon>
        <taxon>Geoalkalibacter</taxon>
    </lineage>
</organism>
<evidence type="ECO:0000313" key="2">
    <source>
        <dbReference type="Proteomes" id="UP000035036"/>
    </source>
</evidence>
<gene>
    <name evidence="1" type="ORF">GSUB_05335</name>
</gene>
<dbReference type="Proteomes" id="UP000035036">
    <property type="component" value="Chromosome"/>
</dbReference>